<sequence>MNKYPLQYPYPVKKLLRTRTCAGSGYPWVTHTRWPGRSRRRGAVLGAHGHRGPHGDCATDEGHGGLGRLVGARQEEVATQEVEGGHEGDNDMDSRHEVLL</sequence>
<dbReference type="EMBL" id="GBRH01262873">
    <property type="protein sequence ID" value="JAD35022.1"/>
    <property type="molecule type" value="Transcribed_RNA"/>
</dbReference>
<reference evidence="2" key="1">
    <citation type="submission" date="2014-09" db="EMBL/GenBank/DDBJ databases">
        <authorList>
            <person name="Magalhaes I.L.F."/>
            <person name="Oliveira U."/>
            <person name="Santos F.R."/>
            <person name="Vidigal T.H.D.A."/>
            <person name="Brescovit A.D."/>
            <person name="Santos A.J."/>
        </authorList>
    </citation>
    <scope>NUCLEOTIDE SEQUENCE</scope>
    <source>
        <tissue evidence="2">Shoot tissue taken approximately 20 cm above the soil surface</tissue>
    </source>
</reference>
<evidence type="ECO:0000256" key="1">
    <source>
        <dbReference type="SAM" id="MobiDB-lite"/>
    </source>
</evidence>
<feature type="compositionally biased region" description="Basic and acidic residues" evidence="1">
    <location>
        <begin position="83"/>
        <end position="100"/>
    </location>
</feature>
<protein>
    <submittedName>
        <fullName evidence="2">Uncharacterized protein</fullName>
    </submittedName>
</protein>
<reference evidence="2" key="2">
    <citation type="journal article" date="2015" name="Data Brief">
        <title>Shoot transcriptome of the giant reed, Arundo donax.</title>
        <authorList>
            <person name="Barrero R.A."/>
            <person name="Guerrero F.D."/>
            <person name="Moolhuijzen P."/>
            <person name="Goolsby J.A."/>
            <person name="Tidwell J."/>
            <person name="Bellgard S.E."/>
            <person name="Bellgard M.I."/>
        </authorList>
    </citation>
    <scope>NUCLEOTIDE SEQUENCE</scope>
    <source>
        <tissue evidence="2">Shoot tissue taken approximately 20 cm above the soil surface</tissue>
    </source>
</reference>
<organism evidence="2">
    <name type="scientific">Arundo donax</name>
    <name type="common">Giant reed</name>
    <name type="synonym">Donax arundinaceus</name>
    <dbReference type="NCBI Taxonomy" id="35708"/>
    <lineage>
        <taxon>Eukaryota</taxon>
        <taxon>Viridiplantae</taxon>
        <taxon>Streptophyta</taxon>
        <taxon>Embryophyta</taxon>
        <taxon>Tracheophyta</taxon>
        <taxon>Spermatophyta</taxon>
        <taxon>Magnoliopsida</taxon>
        <taxon>Liliopsida</taxon>
        <taxon>Poales</taxon>
        <taxon>Poaceae</taxon>
        <taxon>PACMAD clade</taxon>
        <taxon>Arundinoideae</taxon>
        <taxon>Arundineae</taxon>
        <taxon>Arundo</taxon>
    </lineage>
</organism>
<feature type="region of interest" description="Disordered" evidence="1">
    <location>
        <begin position="44"/>
        <end position="100"/>
    </location>
</feature>
<dbReference type="AlphaFoldDB" id="A0A0A8ZJJ9"/>
<proteinExistence type="predicted"/>
<name>A0A0A8ZJJ9_ARUDO</name>
<evidence type="ECO:0000313" key="2">
    <source>
        <dbReference type="EMBL" id="JAD35022.1"/>
    </source>
</evidence>
<accession>A0A0A8ZJJ9</accession>